<sequence length="93" mass="9459">MPRHFVANLSGAHGIALGRRGHMPPVPAPGVLLDVPSLAVVIVSAASEPAGLRRDPEGRSGLSRALPAGQRSGRGQHHPGEGGARPQPGFQPG</sequence>
<organism evidence="1">
    <name type="scientific">Ectopseudomonas oleovorans</name>
    <name type="common">Pseudomonas oleovorans</name>
    <dbReference type="NCBI Taxonomy" id="301"/>
    <lineage>
        <taxon>Bacteria</taxon>
        <taxon>Pseudomonadati</taxon>
        <taxon>Pseudomonadota</taxon>
        <taxon>Gammaproteobacteria</taxon>
        <taxon>Pseudomonadales</taxon>
        <taxon>Pseudomonadaceae</taxon>
        <taxon>Ectopseudomonas</taxon>
    </lineage>
</organism>
<name>A0A653BBA1_ECTOL</name>
<reference evidence="1" key="1">
    <citation type="submission" date="2018-11" db="EMBL/GenBank/DDBJ databases">
        <authorList>
            <consortium name="Genoscope - CEA"/>
            <person name="William W."/>
        </authorList>
    </citation>
    <scope>NUCLEOTIDE SEQUENCE [LARGE SCALE GENOMIC DNA]</scope>
    <source>
        <strain evidence="1">T9AD</strain>
    </source>
</reference>
<protein>
    <submittedName>
        <fullName evidence="1">Uncharacterized protein</fullName>
    </submittedName>
</protein>
<evidence type="ECO:0000313" key="1">
    <source>
        <dbReference type="EMBL" id="VDN65461.1"/>
    </source>
</evidence>
<proteinExistence type="predicted"/>
<accession>A0A653BBA1</accession>
<dbReference type="EMBL" id="LR130779">
    <property type="protein sequence ID" value="VDN65461.1"/>
    <property type="molecule type" value="Genomic_DNA"/>
</dbReference>
<gene>
    <name evidence="1" type="ORF">POT9AD_4486</name>
</gene>
<dbReference type="AlphaFoldDB" id="A0A653BBA1"/>